<protein>
    <submittedName>
        <fullName evidence="2">Gamma-glutamylcyclotransferase</fullName>
    </submittedName>
</protein>
<dbReference type="Gene3D" id="3.10.490.10">
    <property type="entry name" value="Gamma-glutamyl cyclotransferase-like"/>
    <property type="match status" value="1"/>
</dbReference>
<dbReference type="InterPro" id="IPR013024">
    <property type="entry name" value="GGCT-like"/>
</dbReference>
<dbReference type="OrthoDB" id="8538589at2"/>
<evidence type="ECO:0000313" key="2">
    <source>
        <dbReference type="EMBL" id="AVO34292.1"/>
    </source>
</evidence>
<reference evidence="2 3" key="1">
    <citation type="submission" date="2018-03" db="EMBL/GenBank/DDBJ databases">
        <title>Genome sequencing of Ottowia sp.</title>
        <authorList>
            <person name="Kim S.-J."/>
            <person name="Heo J."/>
            <person name="Kwon S.-W."/>
        </authorList>
    </citation>
    <scope>NUCLEOTIDE SEQUENCE [LARGE SCALE GENOMIC DNA]</scope>
    <source>
        <strain evidence="2 3">KADR8-3</strain>
    </source>
</reference>
<dbReference type="GO" id="GO:0016740">
    <property type="term" value="F:transferase activity"/>
    <property type="evidence" value="ECO:0007669"/>
    <property type="project" value="UniProtKB-KW"/>
</dbReference>
<sequence>MHQDSPTRAASRHVFVYGTLRRGQANDIMALQPAPAWVGRASVHGTLYDLGRYPGVVLGGTALVRGEVYEIAPALEEKLDEIEMIYPQQRDEYFKRELSVAVALDNGLVRWLNCLCYVYNPAYLGSAPVIASGDWVEAERLRSPNSPRNDRP</sequence>
<keyword evidence="3" id="KW-1185">Reference proteome</keyword>
<accession>A0A2S0MEH0</accession>
<dbReference type="EMBL" id="CP027666">
    <property type="protein sequence ID" value="AVO34292.1"/>
    <property type="molecule type" value="Genomic_DNA"/>
</dbReference>
<dbReference type="InterPro" id="IPR009288">
    <property type="entry name" value="AIG2-like_dom"/>
</dbReference>
<dbReference type="InterPro" id="IPR036568">
    <property type="entry name" value="GGCT-like_sf"/>
</dbReference>
<gene>
    <name evidence="2" type="ORF">C6570_08645</name>
</gene>
<dbReference type="RefSeq" id="WP_106702847.1">
    <property type="nucleotide sequence ID" value="NZ_CP027666.1"/>
</dbReference>
<organism evidence="2 3">
    <name type="scientific">Ottowia oryzae</name>
    <dbReference type="NCBI Taxonomy" id="2109914"/>
    <lineage>
        <taxon>Bacteria</taxon>
        <taxon>Pseudomonadati</taxon>
        <taxon>Pseudomonadota</taxon>
        <taxon>Betaproteobacteria</taxon>
        <taxon>Burkholderiales</taxon>
        <taxon>Comamonadaceae</taxon>
        <taxon>Ottowia</taxon>
    </lineage>
</organism>
<dbReference type="Pfam" id="PF06094">
    <property type="entry name" value="GGACT"/>
    <property type="match status" value="1"/>
</dbReference>
<proteinExistence type="predicted"/>
<dbReference type="KEGG" id="otk:C6570_08645"/>
<feature type="domain" description="Gamma-glutamylcyclotransferase AIG2-like" evidence="1">
    <location>
        <begin position="14"/>
        <end position="136"/>
    </location>
</feature>
<evidence type="ECO:0000259" key="1">
    <source>
        <dbReference type="Pfam" id="PF06094"/>
    </source>
</evidence>
<evidence type="ECO:0000313" key="3">
    <source>
        <dbReference type="Proteomes" id="UP000239709"/>
    </source>
</evidence>
<dbReference type="CDD" id="cd06661">
    <property type="entry name" value="GGCT_like"/>
    <property type="match status" value="1"/>
</dbReference>
<keyword evidence="2" id="KW-0808">Transferase</keyword>
<dbReference type="AlphaFoldDB" id="A0A2S0MEH0"/>
<dbReference type="SUPFAM" id="SSF110857">
    <property type="entry name" value="Gamma-glutamyl cyclotransferase-like"/>
    <property type="match status" value="1"/>
</dbReference>
<dbReference type="Proteomes" id="UP000239709">
    <property type="component" value="Chromosome"/>
</dbReference>
<name>A0A2S0MEH0_9BURK</name>